<evidence type="ECO:0000256" key="13">
    <source>
        <dbReference type="ARBA" id="ARBA00043219"/>
    </source>
</evidence>
<gene>
    <name evidence="14" type="ORF">E3P99_03785</name>
</gene>
<dbReference type="GO" id="GO:0004662">
    <property type="term" value="F:CAAX-protein geranylgeranyltransferase activity"/>
    <property type="evidence" value="ECO:0007669"/>
    <property type="project" value="UniProtKB-EC"/>
</dbReference>
<dbReference type="EMBL" id="SPNW01000089">
    <property type="protein sequence ID" value="TIA86111.1"/>
    <property type="molecule type" value="Genomic_DNA"/>
</dbReference>
<protein>
    <recommendedName>
        <fullName evidence="9">Protein farnesyltransferase/geranylgeranyltransferase type-1 subunit alpha</fullName>
        <ecNumber evidence="4">2.5.1.58</ecNumber>
        <ecNumber evidence="3">2.5.1.59</ecNumber>
    </recommendedName>
    <alternativeName>
        <fullName evidence="12">CAAX farnesyltransferase subunit alpha</fullName>
    </alternativeName>
    <alternativeName>
        <fullName evidence="11">FTase-alpha</fullName>
    </alternativeName>
    <alternativeName>
        <fullName evidence="10">Ras proteins prenyltransferase subunit alpha</fullName>
    </alternativeName>
    <alternativeName>
        <fullName evidence="13">Type I protein geranyl-geranyltransferase subunit alpha</fullName>
    </alternativeName>
</protein>
<dbReference type="GO" id="GO:0005965">
    <property type="term" value="C:protein farnesyltransferase complex"/>
    <property type="evidence" value="ECO:0007669"/>
    <property type="project" value="TreeGrafter"/>
</dbReference>
<keyword evidence="15" id="KW-1185">Reference proteome</keyword>
<proteinExistence type="inferred from homology"/>
<dbReference type="PANTHER" id="PTHR11129">
    <property type="entry name" value="PROTEIN FARNESYLTRANSFERASE ALPHA SUBUNIT/RAB GERANYLGERANYL TRANSFERASE ALPHA SUBUNIT"/>
    <property type="match status" value="1"/>
</dbReference>
<comment type="caution">
    <text evidence="14">The sequence shown here is derived from an EMBL/GenBank/DDBJ whole genome shotgun (WGS) entry which is preliminary data.</text>
</comment>
<evidence type="ECO:0000256" key="8">
    <source>
        <dbReference type="ARBA" id="ARBA00022842"/>
    </source>
</evidence>
<evidence type="ECO:0000256" key="2">
    <source>
        <dbReference type="ARBA" id="ARBA00006734"/>
    </source>
</evidence>
<evidence type="ECO:0000256" key="10">
    <source>
        <dbReference type="ARBA" id="ARBA00041392"/>
    </source>
</evidence>
<evidence type="ECO:0000256" key="12">
    <source>
        <dbReference type="ARBA" id="ARBA00043086"/>
    </source>
</evidence>
<evidence type="ECO:0000313" key="15">
    <source>
        <dbReference type="Proteomes" id="UP000310189"/>
    </source>
</evidence>
<evidence type="ECO:0000256" key="6">
    <source>
        <dbReference type="ARBA" id="ARBA00022679"/>
    </source>
</evidence>
<evidence type="ECO:0000256" key="11">
    <source>
        <dbReference type="ARBA" id="ARBA00042436"/>
    </source>
</evidence>
<keyword evidence="5" id="KW-0637">Prenyltransferase</keyword>
<accession>A0A4T0FD71</accession>
<evidence type="ECO:0000256" key="4">
    <source>
        <dbReference type="ARBA" id="ARBA00012702"/>
    </source>
</evidence>
<comment type="cofactor">
    <cofactor evidence="1">
        <name>Mg(2+)</name>
        <dbReference type="ChEBI" id="CHEBI:18420"/>
    </cofactor>
</comment>
<dbReference type="SUPFAM" id="SSF48439">
    <property type="entry name" value="Protein prenylyltransferase"/>
    <property type="match status" value="1"/>
</dbReference>
<evidence type="ECO:0000256" key="7">
    <source>
        <dbReference type="ARBA" id="ARBA00022737"/>
    </source>
</evidence>
<evidence type="ECO:0000256" key="3">
    <source>
        <dbReference type="ARBA" id="ARBA00012700"/>
    </source>
</evidence>
<dbReference type="PANTHER" id="PTHR11129:SF1">
    <property type="entry name" value="PROTEIN FARNESYLTRANSFERASE_GERANYLGERANYLTRANSFERASE TYPE-1 SUBUNIT ALPHA"/>
    <property type="match status" value="1"/>
</dbReference>
<dbReference type="AlphaFoldDB" id="A0A4T0FD71"/>
<evidence type="ECO:0000256" key="9">
    <source>
        <dbReference type="ARBA" id="ARBA00040965"/>
    </source>
</evidence>
<dbReference type="EC" id="2.5.1.59" evidence="3"/>
<dbReference type="OrthoDB" id="10255768at2759"/>
<dbReference type="Pfam" id="PF01239">
    <property type="entry name" value="PPTA"/>
    <property type="match status" value="5"/>
</dbReference>
<keyword evidence="7" id="KW-0677">Repeat</keyword>
<dbReference type="InterPro" id="IPR002088">
    <property type="entry name" value="Prenyl_trans_a"/>
</dbReference>
<keyword evidence="8" id="KW-0460">Magnesium</keyword>
<sequence>MFPWFSTMLYAERDDFKDLQPIPQDEGPSPLAPINYSPKCECRDPCFVGSLALKMTPDKDAMDMFRAVVHANEKSERALGLTEDIIRMNAGHYTVWHYRTTIIVELGLDIQAELKLMDELSTEFLKSYQVWHHRRLCVGLLATSTSPFASKDAPAAVTIAASPETSSPPPPLESSKELAQSELKFVAELFYATDDPKNYHTWVYRQWILTYFDKILQDEDRHLEFEFIESLIKDDIYNNSVWSHRFFCLFKLGWLQTTLEAEIEYVLSKIGIAPSNMSSWNYLRGLLKANRRGLNDERVLQFSETLVKAKSASDDMKPPVPALEWLADAALEDKNPIATKYYLQLKEMDPIRRHYWSWKSHLALAA</sequence>
<dbReference type="GO" id="GO:0005953">
    <property type="term" value="C:CAAX-protein geranylgeranyltransferase complex"/>
    <property type="evidence" value="ECO:0007669"/>
    <property type="project" value="TreeGrafter"/>
</dbReference>
<dbReference type="PROSITE" id="PS51147">
    <property type="entry name" value="PFTA"/>
    <property type="match status" value="5"/>
</dbReference>
<evidence type="ECO:0000256" key="1">
    <source>
        <dbReference type="ARBA" id="ARBA00001946"/>
    </source>
</evidence>
<dbReference type="EC" id="2.5.1.58" evidence="4"/>
<organism evidence="14 15">
    <name type="scientific">Wallemia hederae</name>
    <dbReference type="NCBI Taxonomy" id="1540922"/>
    <lineage>
        <taxon>Eukaryota</taxon>
        <taxon>Fungi</taxon>
        <taxon>Dikarya</taxon>
        <taxon>Basidiomycota</taxon>
        <taxon>Wallemiomycotina</taxon>
        <taxon>Wallemiomycetes</taxon>
        <taxon>Wallemiales</taxon>
        <taxon>Wallemiaceae</taxon>
        <taxon>Wallemia</taxon>
    </lineage>
</organism>
<name>A0A4T0FD71_9BASI</name>
<keyword evidence="6" id="KW-0808">Transferase</keyword>
<dbReference type="Proteomes" id="UP000310189">
    <property type="component" value="Unassembled WGS sequence"/>
</dbReference>
<reference evidence="14 15" key="1">
    <citation type="submission" date="2019-03" db="EMBL/GenBank/DDBJ databases">
        <title>Sequencing 23 genomes of Wallemia ichthyophaga.</title>
        <authorList>
            <person name="Gostincar C."/>
        </authorList>
    </citation>
    <scope>NUCLEOTIDE SEQUENCE [LARGE SCALE GENOMIC DNA]</scope>
    <source>
        <strain evidence="14 15">EXF-5753</strain>
    </source>
</reference>
<evidence type="ECO:0000256" key="5">
    <source>
        <dbReference type="ARBA" id="ARBA00022602"/>
    </source>
</evidence>
<dbReference type="Gene3D" id="1.25.40.120">
    <property type="entry name" value="Protein prenylyltransferase"/>
    <property type="match status" value="1"/>
</dbReference>
<evidence type="ECO:0000313" key="14">
    <source>
        <dbReference type="EMBL" id="TIA86111.1"/>
    </source>
</evidence>
<dbReference type="GO" id="GO:0004660">
    <property type="term" value="F:protein farnesyltransferase activity"/>
    <property type="evidence" value="ECO:0007669"/>
    <property type="project" value="UniProtKB-EC"/>
</dbReference>
<comment type="similarity">
    <text evidence="2">Belongs to the protein prenyltransferase subunit alpha family.</text>
</comment>